<dbReference type="Pfam" id="PF00497">
    <property type="entry name" value="SBP_bac_3"/>
    <property type="match status" value="1"/>
</dbReference>
<evidence type="ECO:0000256" key="2">
    <source>
        <dbReference type="ARBA" id="ARBA00022729"/>
    </source>
</evidence>
<evidence type="ECO:0000313" key="5">
    <source>
        <dbReference type="Proteomes" id="UP000196027"/>
    </source>
</evidence>
<accession>A0A1Y0I984</accession>
<evidence type="ECO:0000256" key="1">
    <source>
        <dbReference type="ARBA" id="ARBA00010333"/>
    </source>
</evidence>
<protein>
    <submittedName>
        <fullName evidence="4">Arginine transport system substrate-binding protein</fullName>
    </submittedName>
</protein>
<organism evidence="4 5">
    <name type="scientific">Oleiphilus messinensis</name>
    <dbReference type="NCBI Taxonomy" id="141451"/>
    <lineage>
        <taxon>Bacteria</taxon>
        <taxon>Pseudomonadati</taxon>
        <taxon>Pseudomonadota</taxon>
        <taxon>Gammaproteobacteria</taxon>
        <taxon>Oceanospirillales</taxon>
        <taxon>Oleiphilaceae</taxon>
        <taxon>Oleiphilus</taxon>
    </lineage>
</organism>
<feature type="domain" description="Solute-binding protein family 3/N-terminal" evidence="3">
    <location>
        <begin position="2"/>
        <end position="236"/>
    </location>
</feature>
<dbReference type="EMBL" id="CP021425">
    <property type="protein sequence ID" value="ARU56739.1"/>
    <property type="molecule type" value="Genomic_DNA"/>
</dbReference>
<dbReference type="InterPro" id="IPR001638">
    <property type="entry name" value="Solute-binding_3/MltF_N"/>
</dbReference>
<reference evidence="4 5" key="1">
    <citation type="submission" date="2017-05" db="EMBL/GenBank/DDBJ databases">
        <title>Genomic insights into alkan degradation activity of Oleiphilus messinensis.</title>
        <authorList>
            <person name="Kozyavkin S.A."/>
            <person name="Slesarev A.I."/>
            <person name="Golyshin P.N."/>
            <person name="Korzhenkov A."/>
            <person name="Golyshina O.N."/>
            <person name="Toshchakov S.V."/>
        </authorList>
    </citation>
    <scope>NUCLEOTIDE SEQUENCE [LARGE SCALE GENOMIC DNA]</scope>
    <source>
        <strain evidence="4 5">ME102</strain>
    </source>
</reference>
<dbReference type="Proteomes" id="UP000196027">
    <property type="component" value="Chromosome"/>
</dbReference>
<dbReference type="PANTHER" id="PTHR35936:SF19">
    <property type="entry name" value="AMINO-ACID-BINDING PROTEIN YXEM-RELATED"/>
    <property type="match status" value="1"/>
</dbReference>
<evidence type="ECO:0000259" key="3">
    <source>
        <dbReference type="SMART" id="SM00062"/>
    </source>
</evidence>
<dbReference type="PANTHER" id="PTHR35936">
    <property type="entry name" value="MEMBRANE-BOUND LYTIC MUREIN TRANSGLYCOSYLASE F"/>
    <property type="match status" value="1"/>
</dbReference>
<name>A0A1Y0I984_9GAMM</name>
<sequence length="260" mass="29241">MYSRDTPPFYYRDEKGDLTGIDVHIIRGFANLLGVDVEFDRSAATFNAVIDKVANREVDLAICKLSMTFSRAMRVRFTEPYIVLHQGLLINRLKLAQQAGRKSKEEAIQNLKGKIGVIGKSSYVEYAKQRFKNTEIMQYPSWKAVVDGVLNGEVVAGYRDDAEIKKIIRDQPETALKLLTVVFKDALDPKGIAVAWDSVHLQFLLDFYIESLGLQLSADKVLHEYDAIISAIETKSPKSLKLPNSMPIVRPSDMEAQDGE</sequence>
<dbReference type="Gene3D" id="3.40.190.10">
    <property type="entry name" value="Periplasmic binding protein-like II"/>
    <property type="match status" value="2"/>
</dbReference>
<proteinExistence type="inferred from homology"/>
<dbReference type="AlphaFoldDB" id="A0A1Y0I984"/>
<comment type="similarity">
    <text evidence="1">Belongs to the bacterial solute-binding protein 3 family.</text>
</comment>
<dbReference type="KEGG" id="ome:OLMES_2689"/>
<dbReference type="SMART" id="SM00062">
    <property type="entry name" value="PBPb"/>
    <property type="match status" value="1"/>
</dbReference>
<keyword evidence="5" id="KW-1185">Reference proteome</keyword>
<dbReference type="SUPFAM" id="SSF53850">
    <property type="entry name" value="Periplasmic binding protein-like II"/>
    <property type="match status" value="1"/>
</dbReference>
<keyword evidence="2" id="KW-0732">Signal</keyword>
<evidence type="ECO:0000313" key="4">
    <source>
        <dbReference type="EMBL" id="ARU56739.1"/>
    </source>
</evidence>
<gene>
    <name evidence="4" type="ORF">OLMES_2689</name>
</gene>